<dbReference type="AlphaFoldDB" id="A0AAD7A8B0"/>
<comment type="caution">
    <text evidence="1">The sequence shown here is derived from an EMBL/GenBank/DDBJ whole genome shotgun (WGS) entry which is preliminary data.</text>
</comment>
<evidence type="ECO:0000313" key="1">
    <source>
        <dbReference type="EMBL" id="KAJ7351964.1"/>
    </source>
</evidence>
<name>A0AAD7A8B0_9AGAR</name>
<keyword evidence="2" id="KW-1185">Reference proteome</keyword>
<sequence length="238" mass="26810">MFYIPAELVDLIIDNVDAHEDLKSLIPVSRIFLFAGQYRLFRYLTLEARALQLNKSEIHVLLAKTLRLLIGVKGLAISDDEWQFWFWNAWPKEQHVAIGALLSFPTMHSLAMIADVDLKRKVKFGKSCEAKLLVLLDYLPTETPDVHTFLLSPAVNAALPHLHHRILDLLTLLMAHLPSLPRLELLCVTVTANEARYPGEYPANTVAHDALTSIALSPRKAFGRSASWWTASVLVLRS</sequence>
<accession>A0AAD7A8B0</accession>
<dbReference type="EMBL" id="JARIHO010000012">
    <property type="protein sequence ID" value="KAJ7351964.1"/>
    <property type="molecule type" value="Genomic_DNA"/>
</dbReference>
<proteinExistence type="predicted"/>
<reference evidence="1" key="1">
    <citation type="submission" date="2023-03" db="EMBL/GenBank/DDBJ databases">
        <title>Massive genome expansion in bonnet fungi (Mycena s.s.) driven by repeated elements and novel gene families across ecological guilds.</title>
        <authorList>
            <consortium name="Lawrence Berkeley National Laboratory"/>
            <person name="Harder C.B."/>
            <person name="Miyauchi S."/>
            <person name="Viragh M."/>
            <person name="Kuo A."/>
            <person name="Thoen E."/>
            <person name="Andreopoulos B."/>
            <person name="Lu D."/>
            <person name="Skrede I."/>
            <person name="Drula E."/>
            <person name="Henrissat B."/>
            <person name="Morin E."/>
            <person name="Kohler A."/>
            <person name="Barry K."/>
            <person name="LaButti K."/>
            <person name="Morin E."/>
            <person name="Salamov A."/>
            <person name="Lipzen A."/>
            <person name="Mereny Z."/>
            <person name="Hegedus B."/>
            <person name="Baldrian P."/>
            <person name="Stursova M."/>
            <person name="Weitz H."/>
            <person name="Taylor A."/>
            <person name="Grigoriev I.V."/>
            <person name="Nagy L.G."/>
            <person name="Martin F."/>
            <person name="Kauserud H."/>
        </authorList>
    </citation>
    <scope>NUCLEOTIDE SEQUENCE</scope>
    <source>
        <strain evidence="1">CBHHK002</strain>
    </source>
</reference>
<dbReference type="Proteomes" id="UP001218218">
    <property type="component" value="Unassembled WGS sequence"/>
</dbReference>
<evidence type="ECO:0000313" key="2">
    <source>
        <dbReference type="Proteomes" id="UP001218218"/>
    </source>
</evidence>
<protein>
    <submittedName>
        <fullName evidence="1">Uncharacterized protein</fullName>
    </submittedName>
</protein>
<organism evidence="1 2">
    <name type="scientific">Mycena albidolilacea</name>
    <dbReference type="NCBI Taxonomy" id="1033008"/>
    <lineage>
        <taxon>Eukaryota</taxon>
        <taxon>Fungi</taxon>
        <taxon>Dikarya</taxon>
        <taxon>Basidiomycota</taxon>
        <taxon>Agaricomycotina</taxon>
        <taxon>Agaricomycetes</taxon>
        <taxon>Agaricomycetidae</taxon>
        <taxon>Agaricales</taxon>
        <taxon>Marasmiineae</taxon>
        <taxon>Mycenaceae</taxon>
        <taxon>Mycena</taxon>
    </lineage>
</organism>
<gene>
    <name evidence="1" type="ORF">DFH08DRAFT_956782</name>
</gene>